<dbReference type="Pfam" id="PF08620">
    <property type="entry name" value="RPAP1_C"/>
    <property type="match status" value="1"/>
</dbReference>
<dbReference type="InterPro" id="IPR039913">
    <property type="entry name" value="RPAP1/Rba50"/>
</dbReference>
<evidence type="ECO:0000256" key="3">
    <source>
        <dbReference type="ARBA" id="ARBA00023163"/>
    </source>
</evidence>
<feature type="domain" description="RPAP1 N-terminal" evidence="7">
    <location>
        <begin position="78"/>
        <end position="123"/>
    </location>
</feature>
<feature type="region of interest" description="Disordered" evidence="5">
    <location>
        <begin position="264"/>
        <end position="287"/>
    </location>
</feature>
<reference evidence="9 10" key="1">
    <citation type="submission" date="2019-02" db="EMBL/GenBank/DDBJ databases">
        <title>Genome sequencing of the rare red list fungi Bondarzewia mesenterica.</title>
        <authorList>
            <person name="Buettner E."/>
            <person name="Kellner H."/>
        </authorList>
    </citation>
    <scope>NUCLEOTIDE SEQUENCE [LARGE SCALE GENOMIC DNA]</scope>
    <source>
        <strain evidence="9 10">DSM 108281</strain>
    </source>
</reference>
<evidence type="ECO:0000259" key="7">
    <source>
        <dbReference type="Pfam" id="PF08621"/>
    </source>
</evidence>
<dbReference type="InterPro" id="IPR057989">
    <property type="entry name" value="TPR_RPAP1/MINIYO-like"/>
</dbReference>
<comment type="caution">
    <text evidence="9">The sequence shown here is derived from an EMBL/GenBank/DDBJ whole genome shotgun (WGS) entry which is preliminary data.</text>
</comment>
<accession>A0A4S4LTV6</accession>
<dbReference type="GO" id="GO:0006366">
    <property type="term" value="P:transcription by RNA polymerase II"/>
    <property type="evidence" value="ECO:0007669"/>
    <property type="project" value="InterPro"/>
</dbReference>
<feature type="compositionally biased region" description="Polar residues" evidence="5">
    <location>
        <begin position="62"/>
        <end position="71"/>
    </location>
</feature>
<evidence type="ECO:0000313" key="9">
    <source>
        <dbReference type="EMBL" id="THH13690.1"/>
    </source>
</evidence>
<dbReference type="Pfam" id="PF25766">
    <property type="entry name" value="TPR_RPAP1"/>
    <property type="match status" value="1"/>
</dbReference>
<feature type="region of interest" description="Disordered" evidence="5">
    <location>
        <begin position="41"/>
        <end position="76"/>
    </location>
</feature>
<evidence type="ECO:0000256" key="2">
    <source>
        <dbReference type="ARBA" id="ARBA00009953"/>
    </source>
</evidence>
<dbReference type="EMBL" id="SGPL01000334">
    <property type="protein sequence ID" value="THH13690.1"/>
    <property type="molecule type" value="Genomic_DNA"/>
</dbReference>
<dbReference type="Pfam" id="PF08621">
    <property type="entry name" value="RPAP1_N"/>
    <property type="match status" value="1"/>
</dbReference>
<evidence type="ECO:0000259" key="6">
    <source>
        <dbReference type="Pfam" id="PF08620"/>
    </source>
</evidence>
<feature type="compositionally biased region" description="Basic and acidic residues" evidence="5">
    <location>
        <begin position="1"/>
        <end position="10"/>
    </location>
</feature>
<evidence type="ECO:0008006" key="11">
    <source>
        <dbReference type="Google" id="ProtNLM"/>
    </source>
</evidence>
<feature type="domain" description="RPAP1 C-terminal" evidence="6">
    <location>
        <begin position="322"/>
        <end position="388"/>
    </location>
</feature>
<feature type="region of interest" description="Disordered" evidence="5">
    <location>
        <begin position="90"/>
        <end position="245"/>
    </location>
</feature>
<evidence type="ECO:0000256" key="4">
    <source>
        <dbReference type="ARBA" id="ARBA00023242"/>
    </source>
</evidence>
<keyword evidence="3" id="KW-0804">Transcription</keyword>
<dbReference type="OrthoDB" id="348201at2759"/>
<evidence type="ECO:0000313" key="10">
    <source>
        <dbReference type="Proteomes" id="UP000310158"/>
    </source>
</evidence>
<dbReference type="InterPro" id="IPR013930">
    <property type="entry name" value="RPAP1_N"/>
</dbReference>
<evidence type="ECO:0000259" key="8">
    <source>
        <dbReference type="Pfam" id="PF25766"/>
    </source>
</evidence>
<feature type="compositionally biased region" description="Pro residues" evidence="5">
    <location>
        <begin position="180"/>
        <end position="189"/>
    </location>
</feature>
<comment type="subcellular location">
    <subcellularLocation>
        <location evidence="1">Nucleus</location>
    </subcellularLocation>
</comment>
<dbReference type="InterPro" id="IPR013929">
    <property type="entry name" value="RPAP1_C"/>
</dbReference>
<protein>
    <recommendedName>
        <fullName evidence="11">RNA polymerase II-associated protein 1 C-terminal domain-containing protein</fullName>
    </recommendedName>
</protein>
<feature type="compositionally biased region" description="Basic and acidic residues" evidence="5">
    <location>
        <begin position="270"/>
        <end position="283"/>
    </location>
</feature>
<gene>
    <name evidence="9" type="ORF">EW146_g6556</name>
</gene>
<sequence length="1317" mass="144732">MIGSVFERKTGSTPAVPTPKISASGFPVVQHRSKSAFARGREKLNKPEHGLIRPTEPPVVKATSTPGTLTSGDGDWRQQISEENERRVAAMTEQEREQERREIEERFGKGIADVLRKAREARERQLERDREQKEEEPVQLKHDKEVQDHFSGVSQNEEMRNALDLQSLESRLSPKAKIQSPPPSPPPILSPSSTRPSSRAARKLRFADVTPNDVHVYESAPPSPRRKPLALPPPTTDEPVTSLGQWRGRKSFMSDGEQDAVMTFASSDQRMNKASEPPEKSEPEEGTPEYIRRRFFPNVPAHDPNLEWIEALPSSDSTSIDSLRFDLTGAPIPPSVSATLPTHLGLHHHAEGSRAGYTIDDIFLLTRSSVPAQRTTMIGVLARIIHRLGKMRRGVRVMEKDLEELHGKEEELRKRALAAGIEAIAEKGSVGVRAVELIWECVVGWDDMLAGLDGVELQEEPPAGLPSDEEDKAKDALSSLPLEFVLQQIADAFGVAALPQESLLQLLSVVSRLAKQSNSIAAIIAATPSLVANVLRTFVLTSIPPTASSPPPSPIAIDLLTTIALSSRMNASSLVNPTDSLLRFVTMLPAVSPYPPLLATALLTSTLRLYVALASYGIYSHIATTASEPLTRLSSYILSPACESRALMEAYAQLIEAWTICAIDPHQTTPEHEILWSQVVGWGWGQEVLDLRAKLGREEGDWDVWAAIWRAEAAWLEGARVNGVRNGEGERSATVDAVKAGFATGAEKEVLLGAMSGLHHALTVFADRSGDADTVPQLRTLARYASIALAAVRFWLACIPSGLEHLPEPPFELSFELLSTLSASIAVHPLLVSIYDVRTPSYAHIFCRPLTALLASYIRVSRRQPTTSEDLWFAQSCAVLPCLMPGDEDFARSNVQSIVELVNEQFMQSRGWAVPQVIWEQGGMSVIAPFLTIPLRQNEEHYMGPLIPTPRSIKHATTQCLPPAWAVRRCVHDSNLPLARDWPLAPLDHLLRSGTSSVWKRLPSSWDASETEVVRTALLLAKVAREVLQVHGLGRSAMGRAETVFSCMKVFMLEHGQAQDAASEVFRDQVVGALMEDLLAPCTLQASPDGLSASPAPSPSQAAARMEDLEIVSARFLGSGTPFYQFYTDFVALYDAISFAHPIFASLLLPPTARHYGVDYRKLLYADTAHVLGTVRTPVERIVGARLGDYLWPAEDDAEVVGAYLGVLLGHRGRGHVEGFVRLFVVHHVAANIWPDLRVDGTVGEARARKLLEAMVGQGSHEELREVVMYWQKREGNVVLPPDCFVLPADRKTARAAWIKKWAAESISERILGLLVS</sequence>
<dbReference type="Proteomes" id="UP000310158">
    <property type="component" value="Unassembled WGS sequence"/>
</dbReference>
<feature type="compositionally biased region" description="Basic and acidic residues" evidence="5">
    <location>
        <begin position="90"/>
        <end position="148"/>
    </location>
</feature>
<proteinExistence type="inferred from homology"/>
<comment type="similarity">
    <text evidence="2">Belongs to the RPAP1 family.</text>
</comment>
<dbReference type="PANTHER" id="PTHR21483:SF18">
    <property type="entry name" value="RNA POLYMERASE II-ASSOCIATED PROTEIN 1"/>
    <property type="match status" value="1"/>
</dbReference>
<organism evidence="9 10">
    <name type="scientific">Bondarzewia mesenterica</name>
    <dbReference type="NCBI Taxonomy" id="1095465"/>
    <lineage>
        <taxon>Eukaryota</taxon>
        <taxon>Fungi</taxon>
        <taxon>Dikarya</taxon>
        <taxon>Basidiomycota</taxon>
        <taxon>Agaricomycotina</taxon>
        <taxon>Agaricomycetes</taxon>
        <taxon>Russulales</taxon>
        <taxon>Bondarzewiaceae</taxon>
        <taxon>Bondarzewia</taxon>
    </lineage>
</organism>
<feature type="compositionally biased region" description="Basic and acidic residues" evidence="5">
    <location>
        <begin position="41"/>
        <end position="51"/>
    </location>
</feature>
<keyword evidence="4" id="KW-0539">Nucleus</keyword>
<feature type="compositionally biased region" description="Low complexity" evidence="5">
    <location>
        <begin position="190"/>
        <end position="199"/>
    </location>
</feature>
<dbReference type="PANTHER" id="PTHR21483">
    <property type="entry name" value="RNA POLYMERASE II-ASSOCIATED PROTEIN 1"/>
    <property type="match status" value="1"/>
</dbReference>
<keyword evidence="10" id="KW-1185">Reference proteome</keyword>
<feature type="domain" description="RPAP1/MINIYO-like TPR repeats" evidence="8">
    <location>
        <begin position="1122"/>
        <end position="1216"/>
    </location>
</feature>
<name>A0A4S4LTV6_9AGAM</name>
<feature type="region of interest" description="Disordered" evidence="5">
    <location>
        <begin position="1"/>
        <end position="25"/>
    </location>
</feature>
<evidence type="ECO:0000256" key="1">
    <source>
        <dbReference type="ARBA" id="ARBA00004123"/>
    </source>
</evidence>
<evidence type="ECO:0000256" key="5">
    <source>
        <dbReference type="SAM" id="MobiDB-lite"/>
    </source>
</evidence>